<reference evidence="1 2" key="1">
    <citation type="submission" date="2007-09" db="EMBL/GenBank/DDBJ databases">
        <title>Draft genome sequence of Faecalibacterium prausnitzii M21/2.</title>
        <authorList>
            <person name="Sudarsanam P."/>
            <person name="Ley R."/>
            <person name="Guruge J."/>
            <person name="Turnbaugh P.J."/>
            <person name="Mahowald M."/>
            <person name="Liep D."/>
            <person name="Gordon J."/>
        </authorList>
    </citation>
    <scope>NUCLEOTIDE SEQUENCE [LARGE SCALE GENOMIC DNA]</scope>
    <source>
        <strain evidence="1 2">M21/2</strain>
    </source>
</reference>
<reference evidence="1 2" key="2">
    <citation type="submission" date="2007-09" db="EMBL/GenBank/DDBJ databases">
        <authorList>
            <person name="Fulton L."/>
            <person name="Clifton S."/>
            <person name="Fulton B."/>
            <person name="Xu J."/>
            <person name="Minx P."/>
            <person name="Pepin K.H."/>
            <person name="Johnson M."/>
            <person name="Thiruvilangam P."/>
            <person name="Bhonagiri V."/>
            <person name="Nash W.E."/>
            <person name="Mardis E.R."/>
            <person name="Wilson R.K."/>
        </authorList>
    </citation>
    <scope>NUCLEOTIDE SEQUENCE [LARGE SCALE GENOMIC DNA]</scope>
    <source>
        <strain evidence="1 2">M21/2</strain>
    </source>
</reference>
<comment type="caution">
    <text evidence="1">The sequence shown here is derived from an EMBL/GenBank/DDBJ whole genome shotgun (WGS) entry which is preliminary data.</text>
</comment>
<proteinExistence type="predicted"/>
<evidence type="ECO:0000313" key="1">
    <source>
        <dbReference type="EMBL" id="EDP20427.1"/>
    </source>
</evidence>
<gene>
    <name evidence="1" type="ORF">FAEPRAM212_03222</name>
</gene>
<organism evidence="1 2">
    <name type="scientific">Faecalibacterium prausnitzii M21/2</name>
    <dbReference type="NCBI Taxonomy" id="411485"/>
    <lineage>
        <taxon>Bacteria</taxon>
        <taxon>Bacillati</taxon>
        <taxon>Bacillota</taxon>
        <taxon>Clostridia</taxon>
        <taxon>Eubacteriales</taxon>
        <taxon>Oscillospiraceae</taxon>
        <taxon>Faecalibacterium</taxon>
    </lineage>
</organism>
<protein>
    <submittedName>
        <fullName evidence="1">Uncharacterized protein</fullName>
    </submittedName>
</protein>
<name>A8SH13_9FIRM</name>
<dbReference type="EMBL" id="ABED02000029">
    <property type="protein sequence ID" value="EDP20427.1"/>
    <property type="molecule type" value="Genomic_DNA"/>
</dbReference>
<dbReference type="Proteomes" id="UP000005945">
    <property type="component" value="Unassembled WGS sequence"/>
</dbReference>
<dbReference type="AlphaFoldDB" id="A8SH13"/>
<sequence>MGVPPISGIGPFCVLQAGSVHGVNPYPVSVIGILPLPESGGKDTKMTDVMNCVDKLREKKISGYKQRMAVNPCGVYR</sequence>
<evidence type="ECO:0000313" key="2">
    <source>
        <dbReference type="Proteomes" id="UP000005945"/>
    </source>
</evidence>
<dbReference type="HOGENOM" id="CLU_2632821_0_0_9"/>
<accession>A8SH13</accession>